<dbReference type="Pfam" id="PF14496">
    <property type="entry name" value="NEL"/>
    <property type="match status" value="1"/>
</dbReference>
<evidence type="ECO:0000256" key="11">
    <source>
        <dbReference type="ARBA" id="ARBA00022843"/>
    </source>
</evidence>
<dbReference type="InterPro" id="IPR029487">
    <property type="entry name" value="NEL_dom"/>
</dbReference>
<dbReference type="Proteomes" id="UP000442695">
    <property type="component" value="Unassembled WGS sequence"/>
</dbReference>
<accession>A0A1X0ZHI3</accession>
<evidence type="ECO:0000256" key="4">
    <source>
        <dbReference type="ARBA" id="ARBA00009868"/>
    </source>
</evidence>
<dbReference type="PROSITE" id="PS51450">
    <property type="entry name" value="LRR"/>
    <property type="match status" value="2"/>
</dbReference>
<dbReference type="EMBL" id="WOWR01000039">
    <property type="protein sequence ID" value="KAF0252540.1"/>
    <property type="molecule type" value="Genomic_DNA"/>
</dbReference>
<keyword evidence="9" id="KW-0677">Repeat</keyword>
<dbReference type="PANTHER" id="PTHR47114">
    <property type="match status" value="1"/>
</dbReference>
<sequence>MSVIPIPSDSVDAFIARQMADWLKTADVDQLLTFHRALSNQQAVAERVKTRLASVPSLEAFAAQVLEPALRAEGLADVDVRSMQVHIEEDVPMPSAAPRLHTPWRTLYSVQPLVTAALHNFHEADTLPSIHRRAHLQGADGVKLQLTFEAFARCCRKLDIGGQYQQKLRAQLFPKSRPPAPENLAREAVQRMLEENLRAKMEVAVRMARIKSELDEADYLRLLPVFAAKPVVPAISGVVTPRQLYLLGKRIHGIVTLEVRERADGPLEGIISWIPQDPQRPVTRHVSWEALYQWLARRMRAPHYRSLFRRFISERDRPTFTATLERLIEASSVRVPAVLDGRNFAIDVPLFAYLRGLQVDKMLDDARILAVPTADETSIERHQRLEVLKSAGLDTLNLAALFIPIVGEVMLAVAAVDVVSEVYKGYEDWRIGDRQGALDHLMGVAQNLAAGAVIGAVHMGISRALERVSFVDALTPVHEGEGRARLAHWPPSAHHLDGGGPLLRRFGGVFAETSDQSAETLLRITGFEEAQVRHIHLDGGESPARLGDAHERYELHTLEPRLRGRAFERELAARQGVPSVAGALLIKVFPGLSVRGAEEILASASGAQIKALLATGRVPLAMAERARWFLRESRVDRALMGFEHEGAVNADTQRLVLEWIAHHAPWPASVRIELRLGEAGGRVLAAKGAASATEMKTIIHTEQGYQLADGQPPVLGQGLLPCLIRTLDEGQKASFGGSQLTARDLGEQLAHLASSDRERTAKLMGLAPVAERYRPPLRIADGRIGYALSGRGESSRRALRRGIHDIFPTLTDAQLDAYLRDLSDRRVGQWAHLSELQWQMQSLRDALGMWQRQRVSFMDGLRRQRVANQIRRAWRRKTAGLAGDDFVLHIDGEQVGSLPTLPEGIEFGHVRRLALRNMSLERVDEDFLRRFTHLRELDLRNNQLTRLPAGLERFTELRSLRLAGNQISVDAQGSQRLASLSMLQVLDLNYNPLGQVPDLSGLRHLREVSLRATELQTLPGDDVMPWRGLVDLRDNQIRQVNGHLRALGARMGRLSLHDNPLDEASAASLAESLGDSSVNRSPSYHHAIADAGLQDQWLGSATEPVRARRVQIWNQLAEEPQSVDLFRFLADFASSDDFLDHPNYYRARVWRILELCTDNTDVREAMFWQAQGRRTCEDRLLLILSQLEVRAHIALHSPGEGAPMQAEQTLLRLGRSLYRLDQVDSIAARHIQELRRDPYAVVDDIEVYLAFRVNLADRLDLPAQPRSMNYPEHSRVTAADARRAGAQVLAGENREVLSQALAQREFWQGYVRNRYAERFDALAEPFHEQLEQAEGEVGEAGEQHYLERAAALMEALNAQERALYLELAREAYGREA</sequence>
<evidence type="ECO:0000313" key="17">
    <source>
        <dbReference type="Proteomes" id="UP000442695"/>
    </source>
</evidence>
<evidence type="ECO:0000256" key="3">
    <source>
        <dbReference type="ARBA" id="ARBA00004613"/>
    </source>
</evidence>
<keyword evidence="10 14" id="KW-0833">Ubl conjugation pathway</keyword>
<dbReference type="GO" id="GO:0061630">
    <property type="term" value="F:ubiquitin protein ligase activity"/>
    <property type="evidence" value="ECO:0007669"/>
    <property type="project" value="UniProtKB-EC"/>
</dbReference>
<dbReference type="RefSeq" id="WP_049276559.1">
    <property type="nucleotide sequence ID" value="NZ_BBQL01000039.1"/>
</dbReference>
<dbReference type="SMART" id="SM00369">
    <property type="entry name" value="LRR_TYP"/>
    <property type="match status" value="2"/>
</dbReference>
<dbReference type="Gene3D" id="1.20.58.360">
    <property type="entry name" value="Shigella T3SS effector IpaH defines"/>
    <property type="match status" value="1"/>
</dbReference>
<evidence type="ECO:0000256" key="1">
    <source>
        <dbReference type="ARBA" id="ARBA00000900"/>
    </source>
</evidence>
<keyword evidence="11 14" id="KW-0832">Ubl conjugation</keyword>
<evidence type="ECO:0000256" key="12">
    <source>
        <dbReference type="ARBA" id="ARBA00023026"/>
    </source>
</evidence>
<keyword evidence="8 14" id="KW-0808">Transferase</keyword>
<evidence type="ECO:0000256" key="9">
    <source>
        <dbReference type="ARBA" id="ARBA00022737"/>
    </source>
</evidence>
<dbReference type="GO" id="GO:0016567">
    <property type="term" value="P:protein ubiquitination"/>
    <property type="evidence" value="ECO:0007669"/>
    <property type="project" value="InterPro"/>
</dbReference>
<dbReference type="PROSITE" id="PS52053">
    <property type="entry name" value="NEL"/>
    <property type="match status" value="1"/>
</dbReference>
<dbReference type="PANTHER" id="PTHR47114:SF2">
    <property type="entry name" value="OLIGODENDROCYTE-MYELIN GLYCOPROTEIN"/>
    <property type="match status" value="1"/>
</dbReference>
<feature type="domain" description="NEL" evidence="15">
    <location>
        <begin position="1089"/>
        <end position="1376"/>
    </location>
</feature>
<evidence type="ECO:0000256" key="13">
    <source>
        <dbReference type="ARBA" id="ARBA00023200"/>
    </source>
</evidence>
<dbReference type="Gene3D" id="3.80.10.10">
    <property type="entry name" value="Ribonuclease Inhibitor"/>
    <property type="match status" value="1"/>
</dbReference>
<evidence type="ECO:0000259" key="15">
    <source>
        <dbReference type="PROSITE" id="PS52053"/>
    </source>
</evidence>
<evidence type="ECO:0000256" key="10">
    <source>
        <dbReference type="ARBA" id="ARBA00022786"/>
    </source>
</evidence>
<protein>
    <recommendedName>
        <fullName evidence="5">RING-type E3 ubiquitin transferase</fullName>
        <ecNumber evidence="5">2.3.2.27</ecNumber>
    </recommendedName>
</protein>
<dbReference type="InterPro" id="IPR046673">
    <property type="entry name" value="ToxA_N"/>
</dbReference>
<comment type="similarity">
    <text evidence="4 14">Belongs to the LRR-containing bacterial E3 ligase family.</text>
</comment>
<dbReference type="InterPro" id="IPR001611">
    <property type="entry name" value="Leu-rich_rpt"/>
</dbReference>
<keyword evidence="6 14" id="KW-0964">Secreted</keyword>
<dbReference type="InterPro" id="IPR032675">
    <property type="entry name" value="LRR_dom_sf"/>
</dbReference>
<evidence type="ECO:0000256" key="8">
    <source>
        <dbReference type="ARBA" id="ARBA00022679"/>
    </source>
</evidence>
<keyword evidence="13 14" id="KW-1035">Host cytoplasm</keyword>
<dbReference type="InterPro" id="IPR003591">
    <property type="entry name" value="Leu-rich_rpt_typical-subtyp"/>
</dbReference>
<keyword evidence="12" id="KW-0843">Virulence</keyword>
<dbReference type="Pfam" id="PF13855">
    <property type="entry name" value="LRR_8"/>
    <property type="match status" value="1"/>
</dbReference>
<dbReference type="GO" id="GO:0005576">
    <property type="term" value="C:extracellular region"/>
    <property type="evidence" value="ECO:0007669"/>
    <property type="project" value="UniProtKB-SubCell"/>
</dbReference>
<organism evidence="16 17">
    <name type="scientific">Pseudomonas putida</name>
    <name type="common">Arthrobacter siderocapsulatus</name>
    <dbReference type="NCBI Taxonomy" id="303"/>
    <lineage>
        <taxon>Bacteria</taxon>
        <taxon>Pseudomonadati</taxon>
        <taxon>Pseudomonadota</taxon>
        <taxon>Gammaproteobacteria</taxon>
        <taxon>Pseudomonadales</taxon>
        <taxon>Pseudomonadaceae</taxon>
        <taxon>Pseudomonas</taxon>
    </lineage>
</organism>
<evidence type="ECO:0000256" key="5">
    <source>
        <dbReference type="ARBA" id="ARBA00012483"/>
    </source>
</evidence>
<name>A0A1X0ZHI3_PSEPU</name>
<evidence type="ECO:0000313" key="16">
    <source>
        <dbReference type="EMBL" id="KAF0252540.1"/>
    </source>
</evidence>
<comment type="caution">
    <text evidence="16">The sequence shown here is derived from an EMBL/GenBank/DDBJ whole genome shotgun (WGS) entry which is preliminary data.</text>
</comment>
<evidence type="ECO:0000256" key="7">
    <source>
        <dbReference type="ARBA" id="ARBA00022614"/>
    </source>
</evidence>
<dbReference type="EC" id="2.3.2.27" evidence="5"/>
<comment type="subcellular location">
    <subcellularLocation>
        <location evidence="2">Host cytoplasm</location>
    </subcellularLocation>
    <subcellularLocation>
        <location evidence="3">Secreted</location>
    </subcellularLocation>
</comment>
<feature type="active site" description="Glycyl thioester intermediate" evidence="14">
    <location>
        <position position="1176"/>
    </location>
</feature>
<comment type="catalytic activity">
    <reaction evidence="1">
        <text>S-ubiquitinyl-[E2 ubiquitin-conjugating enzyme]-L-cysteine + [acceptor protein]-L-lysine = [E2 ubiquitin-conjugating enzyme]-L-cysteine + N(6)-ubiquitinyl-[acceptor protein]-L-lysine.</text>
        <dbReference type="EC" id="2.3.2.27"/>
    </reaction>
</comment>
<proteinExistence type="inferred from homology"/>
<evidence type="ECO:0000256" key="2">
    <source>
        <dbReference type="ARBA" id="ARBA00004192"/>
    </source>
</evidence>
<gene>
    <name evidence="16" type="ORF">GN299_22735</name>
</gene>
<dbReference type="GO" id="GO:0030430">
    <property type="term" value="C:host cell cytoplasm"/>
    <property type="evidence" value="ECO:0007669"/>
    <property type="project" value="UniProtKB-SubCell"/>
</dbReference>
<dbReference type="InterPro" id="IPR051071">
    <property type="entry name" value="LRR-bact_E3_ubiq_ligases"/>
</dbReference>
<dbReference type="Pfam" id="PF20178">
    <property type="entry name" value="ToxA_N"/>
    <property type="match status" value="1"/>
</dbReference>
<evidence type="ECO:0000256" key="6">
    <source>
        <dbReference type="ARBA" id="ARBA00022525"/>
    </source>
</evidence>
<comment type="PTM">
    <text evidence="14">Ubiquitinated in the presence of host E1 ubiquitin-activating enzyme, E2 ubiquitin-conjugating enzyme and ubiquitin.</text>
</comment>
<reference evidence="16 17" key="1">
    <citation type="submission" date="2019-12" db="EMBL/GenBank/DDBJ databases">
        <authorList>
            <person name="Woiski C."/>
        </authorList>
    </citation>
    <scope>NUCLEOTIDE SEQUENCE [LARGE SCALE GENOMIC DNA]</scope>
    <source>
        <strain evidence="16 17">BOE100</strain>
    </source>
</reference>
<keyword evidence="7" id="KW-0433">Leucine-rich repeat</keyword>
<evidence type="ECO:0000256" key="14">
    <source>
        <dbReference type="PROSITE-ProRule" id="PRU01398"/>
    </source>
</evidence>
<dbReference type="SUPFAM" id="SSF52058">
    <property type="entry name" value="L domain-like"/>
    <property type="match status" value="1"/>
</dbReference>